<name>Q65UU6_MANSM</name>
<dbReference type="STRING" id="221988.MS0657"/>
<evidence type="ECO:0000256" key="6">
    <source>
        <dbReference type="SAM" id="Phobius"/>
    </source>
</evidence>
<dbReference type="PANTHER" id="PTHR30250">
    <property type="entry name" value="PST FAMILY PREDICTED COLANIC ACID TRANSPORTER"/>
    <property type="match status" value="1"/>
</dbReference>
<feature type="transmembrane region" description="Helical" evidence="6">
    <location>
        <begin position="24"/>
        <end position="46"/>
    </location>
</feature>
<comment type="subcellular location">
    <subcellularLocation>
        <location evidence="1">Cell membrane</location>
        <topology evidence="1">Multi-pass membrane protein</topology>
    </subcellularLocation>
</comment>
<dbReference type="AlphaFoldDB" id="Q65UU6"/>
<evidence type="ECO:0000256" key="4">
    <source>
        <dbReference type="ARBA" id="ARBA00022989"/>
    </source>
</evidence>
<feature type="transmembrane region" description="Helical" evidence="6">
    <location>
        <begin position="303"/>
        <end position="330"/>
    </location>
</feature>
<feature type="transmembrane region" description="Helical" evidence="6">
    <location>
        <begin position="188"/>
        <end position="214"/>
    </location>
</feature>
<evidence type="ECO:0000256" key="5">
    <source>
        <dbReference type="ARBA" id="ARBA00023136"/>
    </source>
</evidence>
<evidence type="ECO:0000313" key="7">
    <source>
        <dbReference type="EMBL" id="AAU37264.1"/>
    </source>
</evidence>
<evidence type="ECO:0000256" key="2">
    <source>
        <dbReference type="ARBA" id="ARBA00022475"/>
    </source>
</evidence>
<dbReference type="eggNOG" id="COG2244">
    <property type="taxonomic scope" value="Bacteria"/>
</dbReference>
<gene>
    <name evidence="7" type="primary">rfbX</name>
    <name evidence="7" type="ordered locus">MS0657</name>
</gene>
<reference evidence="7 8" key="1">
    <citation type="journal article" date="2004" name="Nat. Biotechnol.">
        <title>The genome sequence of the capnophilic rumen bacterium Mannheimia succiniciproducens.</title>
        <authorList>
            <person name="Hong S.H."/>
            <person name="Kim J.S."/>
            <person name="Lee S.Y."/>
            <person name="In Y.H."/>
            <person name="Choi S.S."/>
            <person name="Rih J.-K."/>
            <person name="Kim C.H."/>
            <person name="Jeong H."/>
            <person name="Hur C.G."/>
            <person name="Kim J.J."/>
        </authorList>
    </citation>
    <scope>NUCLEOTIDE SEQUENCE [LARGE SCALE GENOMIC DNA]</scope>
    <source>
        <strain evidence="8">KCTC 0769BP / MBEL55E</strain>
    </source>
</reference>
<dbReference type="GO" id="GO:0005886">
    <property type="term" value="C:plasma membrane"/>
    <property type="evidence" value="ECO:0007669"/>
    <property type="project" value="UniProtKB-SubCell"/>
</dbReference>
<keyword evidence="3 6" id="KW-0812">Transmembrane</keyword>
<proteinExistence type="predicted"/>
<feature type="transmembrane region" description="Helical" evidence="6">
    <location>
        <begin position="399"/>
        <end position="418"/>
    </location>
</feature>
<dbReference type="HOGENOM" id="CLU_022017_0_2_6"/>
<dbReference type="Pfam" id="PF01943">
    <property type="entry name" value="Polysacc_synt"/>
    <property type="match status" value="1"/>
</dbReference>
<sequence length="430" mass="49572">MVKSTKRVFNFIMNKINTEHKKRLFSNFFSLTVLQIVNYALPLLTLPYLVRVLDVETYGLVMFAQSFILFFNILVDFGFNLSATKEVSIHRDDKNKLIEIYSSVMVIKFLLILSSFIILSIIIFSFERFSLNKGVYFLSFLWVIGQALFPVWYFQGIEKMKYITIVNIIAKFLFTGCIFLFVKENADYLLIPLFNGLGILIAALVALWIVHVSLKQKVTWQPLSKLWIYFKESSTFFLSRASLTMYTSANAFVLGIFSNNTIVGYYSIADQLYKALQAFYTPLSQVLYPYIAKERNIVLFKKIFNMAVFLNCMGIAILYFITVDVFALLFTQKIGIESINVFNIFLIASLIVVPSILLGYPFLGALGFAKEANLSVIYASIIHILGLVILILFNKISLYSVAYMVLVTELFVFMYRISKIRGRRLWRKQL</sequence>
<feature type="transmembrane region" description="Helical" evidence="6">
    <location>
        <begin position="136"/>
        <end position="155"/>
    </location>
</feature>
<dbReference type="PANTHER" id="PTHR30250:SF11">
    <property type="entry name" value="O-ANTIGEN TRANSPORTER-RELATED"/>
    <property type="match status" value="1"/>
</dbReference>
<feature type="transmembrane region" description="Helical" evidence="6">
    <location>
        <begin position="100"/>
        <end position="124"/>
    </location>
</feature>
<keyword evidence="2" id="KW-1003">Cell membrane</keyword>
<evidence type="ECO:0000256" key="3">
    <source>
        <dbReference type="ARBA" id="ARBA00022692"/>
    </source>
</evidence>
<dbReference type="EMBL" id="AE016827">
    <property type="protein sequence ID" value="AAU37264.1"/>
    <property type="molecule type" value="Genomic_DNA"/>
</dbReference>
<protein>
    <submittedName>
        <fullName evidence="7">RfbX protein</fullName>
    </submittedName>
</protein>
<dbReference type="KEGG" id="msu:MS0657"/>
<feature type="transmembrane region" description="Helical" evidence="6">
    <location>
        <begin position="342"/>
        <end position="363"/>
    </location>
</feature>
<dbReference type="InterPro" id="IPR002797">
    <property type="entry name" value="Polysacc_synth"/>
</dbReference>
<keyword evidence="5 6" id="KW-0472">Membrane</keyword>
<feature type="transmembrane region" description="Helical" evidence="6">
    <location>
        <begin position="375"/>
        <end position="393"/>
    </location>
</feature>
<feature type="transmembrane region" description="Helical" evidence="6">
    <location>
        <begin position="58"/>
        <end position="79"/>
    </location>
</feature>
<feature type="transmembrane region" description="Helical" evidence="6">
    <location>
        <begin position="162"/>
        <end position="182"/>
    </location>
</feature>
<evidence type="ECO:0000313" key="8">
    <source>
        <dbReference type="Proteomes" id="UP000000607"/>
    </source>
</evidence>
<accession>Q65UU6</accession>
<organism evidence="7 8">
    <name type="scientific">Mannheimia succiniciproducens (strain KCTC 0769BP / MBEL55E)</name>
    <dbReference type="NCBI Taxonomy" id="221988"/>
    <lineage>
        <taxon>Bacteria</taxon>
        <taxon>Pseudomonadati</taxon>
        <taxon>Pseudomonadota</taxon>
        <taxon>Gammaproteobacteria</taxon>
        <taxon>Pasteurellales</taxon>
        <taxon>Pasteurellaceae</taxon>
        <taxon>Basfia</taxon>
    </lineage>
</organism>
<dbReference type="Proteomes" id="UP000000607">
    <property type="component" value="Chromosome"/>
</dbReference>
<dbReference type="InterPro" id="IPR050833">
    <property type="entry name" value="Poly_Biosynth_Transport"/>
</dbReference>
<evidence type="ECO:0000256" key="1">
    <source>
        <dbReference type="ARBA" id="ARBA00004651"/>
    </source>
</evidence>
<keyword evidence="4 6" id="KW-1133">Transmembrane helix</keyword>
<keyword evidence="8" id="KW-1185">Reference proteome</keyword>